<gene>
    <name evidence="1" type="ORF">ONZ43_g992</name>
</gene>
<dbReference type="Proteomes" id="UP001153334">
    <property type="component" value="Unassembled WGS sequence"/>
</dbReference>
<evidence type="ECO:0000313" key="2">
    <source>
        <dbReference type="Proteomes" id="UP001153334"/>
    </source>
</evidence>
<comment type="caution">
    <text evidence="1">The sequence shown here is derived from an EMBL/GenBank/DDBJ whole genome shotgun (WGS) entry which is preliminary data.</text>
</comment>
<name>A0ACC2J6J2_9PEZI</name>
<evidence type="ECO:0000313" key="1">
    <source>
        <dbReference type="EMBL" id="KAJ8122937.1"/>
    </source>
</evidence>
<accession>A0ACC2J6J2</accession>
<reference evidence="1" key="1">
    <citation type="submission" date="2022-11" db="EMBL/GenBank/DDBJ databases">
        <title>Genome Sequence of Nemania bipapillata.</title>
        <authorList>
            <person name="Buettner E."/>
        </authorList>
    </citation>
    <scope>NUCLEOTIDE SEQUENCE</scope>
    <source>
        <strain evidence="1">CP14</strain>
    </source>
</reference>
<protein>
    <submittedName>
        <fullName evidence="1">Uncharacterized protein</fullName>
    </submittedName>
</protein>
<organism evidence="1 2">
    <name type="scientific">Nemania bipapillata</name>
    <dbReference type="NCBI Taxonomy" id="110536"/>
    <lineage>
        <taxon>Eukaryota</taxon>
        <taxon>Fungi</taxon>
        <taxon>Dikarya</taxon>
        <taxon>Ascomycota</taxon>
        <taxon>Pezizomycotina</taxon>
        <taxon>Sordariomycetes</taxon>
        <taxon>Xylariomycetidae</taxon>
        <taxon>Xylariales</taxon>
        <taxon>Xylariaceae</taxon>
        <taxon>Nemania</taxon>
    </lineage>
</organism>
<dbReference type="EMBL" id="JAPESX010000150">
    <property type="protein sequence ID" value="KAJ8122937.1"/>
    <property type="molecule type" value="Genomic_DNA"/>
</dbReference>
<proteinExistence type="predicted"/>
<sequence>MDTTERLAQRYRQFVQYVEGNSEHGVDGKNEEKPYISREKLAEHLDGDKILSLLSNNDRQVNLQTISTTLLQTFAILVWISRSHHNWTDYIRCFISANFTDSRLPLAPPPQQGERSRYRHEGCPFPDNPEGLDAWQQFSEQQWRFIPLQFRHSNGSPIERVHEGGNDVDVRQIRPITILEQLHPEYFGSAKIYKVQPHKSSGLPEKYGNDPIILKEYPFDELAGQFDQEHTAYMTISNNMHDMQDHRDAHFLRYYGAFQQGDKLVLLLEYCREGTLLDLFERCWYLPRKIKEARVLMEAALHLLEGLDFLHSKGENSLIVHQDIKPANIFVFTDHQPGKPDKLLFKLGDFGMSSTSDPSARGEAEGPGYQASRIYSAPEIPAWTESDQDISRMTSWHSDIWSFGCVMYELAVWMATFERGRDAGYRGAFHDGKEVLQIVQDEVDKMKNHRAGLKKELCRHRLAIFTATYGIASATDCNSNDARFGTQITLNANADLRLQKWPQKSKKQRDPAKLSGMGTALRDLEDRDQCFIIDNSSSMTYHWEEVKKTALALASIVQDIDPDEFEVFCTNTRPRLKTKSCKKLERYLNESQPFNAIGHCRMETQLDNILPELVTNATKQRNPWDHIRRKQRTRGINVYVLTNGVWENGDSEIPEATARSIKTIIDNVKGQGRGRTFLSIQFVRFGESSIGKRRLQWLDDDLKYQTSDQWDIVDTTPHTGSVWKMLIGATSAFEDNIVEEGEEGDPFTSKRIQQA</sequence>
<keyword evidence="2" id="KW-1185">Reference proteome</keyword>